<comment type="caution">
    <text evidence="2">The sequence shown here is derived from an EMBL/GenBank/DDBJ whole genome shotgun (WGS) entry which is preliminary data.</text>
</comment>
<reference evidence="3" key="1">
    <citation type="journal article" date="2019" name="Int. J. Syst. Evol. Microbiol.">
        <title>The Global Catalogue of Microorganisms (GCM) 10K type strain sequencing project: providing services to taxonomists for standard genome sequencing and annotation.</title>
        <authorList>
            <consortium name="The Broad Institute Genomics Platform"/>
            <consortium name="The Broad Institute Genome Sequencing Center for Infectious Disease"/>
            <person name="Wu L."/>
            <person name="Ma J."/>
        </authorList>
    </citation>
    <scope>NUCLEOTIDE SEQUENCE [LARGE SCALE GENOMIC DNA]</scope>
    <source>
        <strain evidence="3">JCM 4805</strain>
    </source>
</reference>
<dbReference type="Proteomes" id="UP001500909">
    <property type="component" value="Unassembled WGS sequence"/>
</dbReference>
<accession>A0ABP3JQH5</accession>
<protein>
    <submittedName>
        <fullName evidence="2">Uncharacterized protein</fullName>
    </submittedName>
</protein>
<keyword evidence="3" id="KW-1185">Reference proteome</keyword>
<dbReference type="EMBL" id="BAAABY010000021">
    <property type="protein sequence ID" value="GAA0460984.1"/>
    <property type="molecule type" value="Genomic_DNA"/>
</dbReference>
<name>A0ABP3JQH5_9ACTN</name>
<evidence type="ECO:0000313" key="3">
    <source>
        <dbReference type="Proteomes" id="UP001500909"/>
    </source>
</evidence>
<gene>
    <name evidence="2" type="ORF">GCM10010361_26100</name>
</gene>
<organism evidence="2 3">
    <name type="scientific">Streptomyces olivaceiscleroticus</name>
    <dbReference type="NCBI Taxonomy" id="68245"/>
    <lineage>
        <taxon>Bacteria</taxon>
        <taxon>Bacillati</taxon>
        <taxon>Actinomycetota</taxon>
        <taxon>Actinomycetes</taxon>
        <taxon>Kitasatosporales</taxon>
        <taxon>Streptomycetaceae</taxon>
        <taxon>Streptomyces</taxon>
    </lineage>
</organism>
<evidence type="ECO:0000313" key="2">
    <source>
        <dbReference type="EMBL" id="GAA0460984.1"/>
    </source>
</evidence>
<feature type="region of interest" description="Disordered" evidence="1">
    <location>
        <begin position="51"/>
        <end position="71"/>
    </location>
</feature>
<sequence length="71" mass="7135">MVVALAGVAAEATAAPPAVRATAAVVAARTVVRSRDVRMLGSPFGVRWRAGPVPRGDTNLAGPADVPLTSD</sequence>
<proteinExistence type="predicted"/>
<evidence type="ECO:0000256" key="1">
    <source>
        <dbReference type="SAM" id="MobiDB-lite"/>
    </source>
</evidence>